<feature type="transmembrane region" description="Helical" evidence="1">
    <location>
        <begin position="160"/>
        <end position="181"/>
    </location>
</feature>
<feature type="transmembrane region" description="Helical" evidence="1">
    <location>
        <begin position="110"/>
        <end position="128"/>
    </location>
</feature>
<evidence type="ECO:0000313" key="3">
    <source>
        <dbReference type="Proteomes" id="UP000317638"/>
    </source>
</evidence>
<organism evidence="2 3">
    <name type="scientific">Tessaracoccus rhinocerotis</name>
    <dbReference type="NCBI Taxonomy" id="1689449"/>
    <lineage>
        <taxon>Bacteria</taxon>
        <taxon>Bacillati</taxon>
        <taxon>Actinomycetota</taxon>
        <taxon>Actinomycetes</taxon>
        <taxon>Propionibacteriales</taxon>
        <taxon>Propionibacteriaceae</taxon>
        <taxon>Tessaracoccus</taxon>
    </lineage>
</organism>
<evidence type="ECO:0000256" key="1">
    <source>
        <dbReference type="SAM" id="Phobius"/>
    </source>
</evidence>
<dbReference type="AlphaFoldDB" id="A0A553K0V7"/>
<feature type="transmembrane region" description="Helical" evidence="1">
    <location>
        <begin position="269"/>
        <end position="289"/>
    </location>
</feature>
<reference evidence="2 3" key="1">
    <citation type="submission" date="2019-07" db="EMBL/GenBank/DDBJ databases">
        <authorList>
            <person name="Zhou L.-Y."/>
        </authorList>
    </citation>
    <scope>NUCLEOTIDE SEQUENCE [LARGE SCALE GENOMIC DNA]</scope>
    <source>
        <strain evidence="2 3">YIM 101269</strain>
    </source>
</reference>
<protein>
    <submittedName>
        <fullName evidence="2">Uncharacterized protein</fullName>
    </submittedName>
</protein>
<comment type="caution">
    <text evidence="2">The sequence shown here is derived from an EMBL/GenBank/DDBJ whole genome shotgun (WGS) entry which is preliminary data.</text>
</comment>
<dbReference type="RefSeq" id="WP_143938295.1">
    <property type="nucleotide sequence ID" value="NZ_VKKG01000003.1"/>
</dbReference>
<sequence length="446" mass="51047">MPLIREFLALTRAMLGLWVRHLPRIGTWLLLGWLLYSVCLLSSALVGTRWAPLGAILFVVGVTFNVLGVVFAIHELKPGIRSIRQIRERGRGELEHVPEPVFSDERRVDVAVLTIGPVLAVYAVWGVIDGMIRDGFLWNTVIRSMWNATEWSISRNPDRFWSYLGMGVAALVGRMVWARLFRKRSSPWWRVPVIFLEGLWTFATFFIILIGAEQAVIWVRQRRFWREGETAWYRFLEQLPEIRLPFDMTLPQALKQLTIWLDGSVLPGLWDGIALPLMWLAIVAIVFGWREFRARDLLGQHVRARTELLEEAHGDFMATLGRLFNVVTADLRDKYLPLVYAFKLVWKSGPYVLGSYLVLTALLNWGVVEFHTALFRIFAADTEANILRSFIWLEALREMVALSLLTCLYAAAFDRGLADASGLVDEGRETEWAAPEPGRRLDQPQA</sequence>
<feature type="transmembrane region" description="Helical" evidence="1">
    <location>
        <begin position="193"/>
        <end position="212"/>
    </location>
</feature>
<dbReference type="OrthoDB" id="3802671at2"/>
<feature type="transmembrane region" description="Helical" evidence="1">
    <location>
        <begin position="28"/>
        <end position="47"/>
    </location>
</feature>
<proteinExistence type="predicted"/>
<keyword evidence="1" id="KW-0472">Membrane</keyword>
<keyword evidence="1" id="KW-0812">Transmembrane</keyword>
<dbReference type="Proteomes" id="UP000317638">
    <property type="component" value="Unassembled WGS sequence"/>
</dbReference>
<evidence type="ECO:0000313" key="2">
    <source>
        <dbReference type="EMBL" id="TRY18319.1"/>
    </source>
</evidence>
<accession>A0A553K0V7</accession>
<gene>
    <name evidence="2" type="ORF">FOJ82_09835</name>
</gene>
<keyword evidence="1" id="KW-1133">Transmembrane helix</keyword>
<name>A0A553K0V7_9ACTN</name>
<keyword evidence="3" id="KW-1185">Reference proteome</keyword>
<feature type="transmembrane region" description="Helical" evidence="1">
    <location>
        <begin position="53"/>
        <end position="74"/>
    </location>
</feature>
<dbReference type="EMBL" id="VKKG01000003">
    <property type="protein sequence ID" value="TRY18319.1"/>
    <property type="molecule type" value="Genomic_DNA"/>
</dbReference>